<dbReference type="Proteomes" id="UP000035996">
    <property type="component" value="Unassembled WGS sequence"/>
</dbReference>
<dbReference type="InterPro" id="IPR024042">
    <property type="entry name" value="TM1646-like_dom_sf"/>
</dbReference>
<dbReference type="EMBL" id="LELK01000004">
    <property type="protein sequence ID" value="KMM36592.1"/>
    <property type="molecule type" value="Genomic_DNA"/>
</dbReference>
<gene>
    <name evidence="2" type="ORF">AB986_11525</name>
</gene>
<dbReference type="InterPro" id="IPR005585">
    <property type="entry name" value="DUF327"/>
</dbReference>
<sequence length="144" mass="16384">MKIQQSQASPDLFKKDMQKGSIQKGFQSAMNEASKELKGVALERLLTQIDEQGKVLTKERTLQNVTAYKRLVKQFLEEAVHHGLTLSEKNSTDRYGRHRTFKLVETVENKLVELQEEILDKEKDGVNLLSLIGEIKGMLVDLSL</sequence>
<dbReference type="Gene3D" id="1.20.120.490">
    <property type="entry name" value="Hypothetical protein TM1646-like domain"/>
    <property type="match status" value="1"/>
</dbReference>
<evidence type="ECO:0000256" key="1">
    <source>
        <dbReference type="SAM" id="Coils"/>
    </source>
</evidence>
<dbReference type="SUPFAM" id="SSF158397">
    <property type="entry name" value="TM1646-like"/>
    <property type="match status" value="1"/>
</dbReference>
<reference evidence="2" key="1">
    <citation type="submission" date="2015-06" db="EMBL/GenBank/DDBJ databases">
        <authorList>
            <person name="Liu B."/>
            <person name="Wang J."/>
            <person name="Zhu Y."/>
            <person name="Liu G."/>
            <person name="Chen Q."/>
            <person name="Zheng C."/>
            <person name="Che J."/>
            <person name="Ge C."/>
            <person name="Shi H."/>
            <person name="Pan Z."/>
            <person name="Liu X."/>
        </authorList>
    </citation>
    <scope>NUCLEOTIDE SEQUENCE [LARGE SCALE GENOMIC DNA]</scope>
    <source>
        <strain evidence="2">DSM 16346</strain>
    </source>
</reference>
<dbReference type="AlphaFoldDB" id="A0A0J6FQI4"/>
<evidence type="ECO:0008006" key="4">
    <source>
        <dbReference type="Google" id="ProtNLM"/>
    </source>
</evidence>
<evidence type="ECO:0000313" key="3">
    <source>
        <dbReference type="Proteomes" id="UP000035996"/>
    </source>
</evidence>
<keyword evidence="1" id="KW-0175">Coiled coil</keyword>
<accession>A0A0J6FQI4</accession>
<dbReference type="Pfam" id="PF03885">
    <property type="entry name" value="DUF327"/>
    <property type="match status" value="1"/>
</dbReference>
<name>A0A0J6FQI4_9BACL</name>
<comment type="caution">
    <text evidence="2">The sequence shown here is derived from an EMBL/GenBank/DDBJ whole genome shotgun (WGS) entry which is preliminary data.</text>
</comment>
<organism evidence="2 3">
    <name type="scientific">Guptibacillus hwajinpoensis</name>
    <dbReference type="NCBI Taxonomy" id="208199"/>
    <lineage>
        <taxon>Bacteria</taxon>
        <taxon>Bacillati</taxon>
        <taxon>Bacillota</taxon>
        <taxon>Bacilli</taxon>
        <taxon>Bacillales</taxon>
        <taxon>Guptibacillaceae</taxon>
        <taxon>Guptibacillus</taxon>
    </lineage>
</organism>
<keyword evidence="3" id="KW-1185">Reference proteome</keyword>
<proteinExistence type="predicted"/>
<dbReference type="OrthoDB" id="1680946at2"/>
<evidence type="ECO:0000313" key="2">
    <source>
        <dbReference type="EMBL" id="KMM36592.1"/>
    </source>
</evidence>
<dbReference type="RefSeq" id="WP_048311304.1">
    <property type="nucleotide sequence ID" value="NZ_CP119526.1"/>
</dbReference>
<feature type="coiled-coil region" evidence="1">
    <location>
        <begin position="97"/>
        <end position="124"/>
    </location>
</feature>
<dbReference type="STRING" id="157733.AB986_11525"/>
<protein>
    <recommendedName>
        <fullName evidence="4">UDP-N-acetylenolpyruvoylglucosamine reductase</fullName>
    </recommendedName>
</protein>